<evidence type="ECO:0000313" key="4">
    <source>
        <dbReference type="EMBL" id="CAH1802303.1"/>
    </source>
</evidence>
<dbReference type="GO" id="GO:0005886">
    <property type="term" value="C:plasma membrane"/>
    <property type="evidence" value="ECO:0007669"/>
    <property type="project" value="TreeGrafter"/>
</dbReference>
<gene>
    <name evidence="4" type="ORF">OFUS_LOCUS25995</name>
</gene>
<dbReference type="AlphaFoldDB" id="A0A8J1TL95"/>
<dbReference type="EMBL" id="CAIIXF020000012">
    <property type="protein sequence ID" value="CAH1802303.1"/>
    <property type="molecule type" value="Genomic_DNA"/>
</dbReference>
<evidence type="ECO:0000256" key="2">
    <source>
        <dbReference type="ARBA" id="ARBA00022729"/>
    </source>
</evidence>
<dbReference type="PROSITE" id="PS51450">
    <property type="entry name" value="LRR"/>
    <property type="match status" value="2"/>
</dbReference>
<reference evidence="4" key="1">
    <citation type="submission" date="2022-03" db="EMBL/GenBank/DDBJ databases">
        <authorList>
            <person name="Martin C."/>
        </authorList>
    </citation>
    <scope>NUCLEOTIDE SEQUENCE</scope>
</reference>
<dbReference type="FunFam" id="3.80.10.10:FF:001164">
    <property type="entry name" value="GH01279p"/>
    <property type="match status" value="1"/>
</dbReference>
<dbReference type="SMART" id="SM00369">
    <property type="entry name" value="LRR_TYP"/>
    <property type="match status" value="8"/>
</dbReference>
<keyword evidence="2" id="KW-0732">Signal</keyword>
<comment type="caution">
    <text evidence="4">The sequence shown here is derived from an EMBL/GenBank/DDBJ whole genome shotgun (WGS) entry which is preliminary data.</text>
</comment>
<organism evidence="4 5">
    <name type="scientific">Owenia fusiformis</name>
    <name type="common">Polychaete worm</name>
    <dbReference type="NCBI Taxonomy" id="6347"/>
    <lineage>
        <taxon>Eukaryota</taxon>
        <taxon>Metazoa</taxon>
        <taxon>Spiralia</taxon>
        <taxon>Lophotrochozoa</taxon>
        <taxon>Annelida</taxon>
        <taxon>Polychaeta</taxon>
        <taxon>Sedentaria</taxon>
        <taxon>Canalipalpata</taxon>
        <taxon>Sabellida</taxon>
        <taxon>Oweniida</taxon>
        <taxon>Oweniidae</taxon>
        <taxon>Owenia</taxon>
    </lineage>
</organism>
<dbReference type="Proteomes" id="UP000749559">
    <property type="component" value="Unassembled WGS sequence"/>
</dbReference>
<dbReference type="Pfam" id="PF13306">
    <property type="entry name" value="LRR_5"/>
    <property type="match status" value="1"/>
</dbReference>
<proteinExistence type="predicted"/>
<dbReference type="Gene3D" id="3.80.10.10">
    <property type="entry name" value="Ribonuclease Inhibitor"/>
    <property type="match status" value="3"/>
</dbReference>
<dbReference type="InterPro" id="IPR050541">
    <property type="entry name" value="LRR_TM_domain-containing"/>
</dbReference>
<dbReference type="Pfam" id="PF13855">
    <property type="entry name" value="LRR_8"/>
    <property type="match status" value="2"/>
</dbReference>
<keyword evidence="3" id="KW-0677">Repeat</keyword>
<accession>A0A8J1TL95</accession>
<dbReference type="PANTHER" id="PTHR24369:SF210">
    <property type="entry name" value="CHAOPTIN-RELATED"/>
    <property type="match status" value="1"/>
</dbReference>
<protein>
    <submittedName>
        <fullName evidence="4">Uncharacterized protein</fullName>
    </submittedName>
</protein>
<evidence type="ECO:0000313" key="5">
    <source>
        <dbReference type="Proteomes" id="UP000749559"/>
    </source>
</evidence>
<evidence type="ECO:0000256" key="3">
    <source>
        <dbReference type="ARBA" id="ARBA00022737"/>
    </source>
</evidence>
<dbReference type="PANTHER" id="PTHR24369">
    <property type="entry name" value="ANTIGEN BSP, PUTATIVE-RELATED"/>
    <property type="match status" value="1"/>
</dbReference>
<name>A0A8J1TL95_OWEFU</name>
<dbReference type="InterPro" id="IPR003591">
    <property type="entry name" value="Leu-rich_rpt_typical-subtyp"/>
</dbReference>
<keyword evidence="5" id="KW-1185">Reference proteome</keyword>
<dbReference type="InterPro" id="IPR026906">
    <property type="entry name" value="LRR_5"/>
</dbReference>
<dbReference type="InterPro" id="IPR032675">
    <property type="entry name" value="LRR_dom_sf"/>
</dbReference>
<dbReference type="InterPro" id="IPR001611">
    <property type="entry name" value="Leu-rich_rpt"/>
</dbReference>
<keyword evidence="1" id="KW-0433">Leucine-rich repeat</keyword>
<dbReference type="SUPFAM" id="SSF52058">
    <property type="entry name" value="L domain-like"/>
    <property type="match status" value="1"/>
</dbReference>
<sequence length="541" mass="61223">MTNVTKINCRRANLASIPHIVSNETWDELDFGMNPITSIPADSFNGVRVKHITFFGCLELKVIKKNAFRGAFYVDFLELTRTGLETIEDYAFNGAGEMRIINMMSSNITHITQYAFEGMPFLNTTRLDFNSIQEIHPRAFSKLDKLLTLSLSNNLVSKLPNGVFDGLSSLEYLKLAENRIEEIPDGTFKHLNKLKILNLWKNKIHSVSSESFDGLCNLERLIIKANNLTSLSGDLLKDLLSLIDLDLSDNHLETIPDNIFRKQQNMLFLLLANNRLKDVPTAIKQLKGLEQIDVMNNDIEQIGPFSFDGLNLKRIKIGTHKTGMNITDKSFCGINKSLELLDLSFSRRIQFTGGCSLVNVFNEFTEGPYRLLVDLWNSTVVCNCNFRDFQVYLNCSNSTGDMLKSCRIRSFNYWHPQCSNGHSVMQQPKEHWTGCANYTVNCTDICYKEEELTTVGNPTTEVTTDVREVTTNATSPMTMLPGEAPCPNNWHIVTIVAIVCGTIVTIIIVCGVVYLLKKRIEVTHQRQQPNNIYNEIGLYNT</sequence>
<evidence type="ECO:0000256" key="1">
    <source>
        <dbReference type="ARBA" id="ARBA00022614"/>
    </source>
</evidence>